<sequence length="302" mass="32375">MPKIVVVGSSNTDMVVKTTRFPEPGETIIGEDFFMFPGGKGANQAVAAARAGGSVIFICAVGDDVFGQNALEGYREEGINVDAAKIIKDAASGVALITVNEKGENEIVVASGTNADLSATYVSGIVEEMEDDGIFLTQLETPIETIEYLARYSKLTDQPLIINPAPAQKLSNTILDGLFLITPNETEAKILTGISVEDEVSMQYAAQALLQKGVQNVIITLGDRGAYFMNHEMRFLVPSYPVKAIDTTAAGDVFNGVLTVCLAQNMNWKESIEYANRAAALSVMKMGAQGSAPYKEEIKKFN</sequence>
<accession>A0ACC7LI43</accession>
<name>A0ACC7LI43_9FLAO</name>
<dbReference type="EC" id="2.7.1.15" evidence="1"/>
<dbReference type="EMBL" id="JBHFPV010000001">
    <property type="protein sequence ID" value="MFH6602684.1"/>
    <property type="molecule type" value="Genomic_DNA"/>
</dbReference>
<comment type="caution">
    <text evidence="1">The sequence shown here is derived from an EMBL/GenBank/DDBJ whole genome shotgun (WGS) entry which is preliminary data.</text>
</comment>
<proteinExistence type="predicted"/>
<evidence type="ECO:0000313" key="2">
    <source>
        <dbReference type="Proteomes" id="UP001595191"/>
    </source>
</evidence>
<reference evidence="1" key="1">
    <citation type="submission" date="2024-09" db="EMBL/GenBank/DDBJ databases">
        <authorList>
            <person name="Liu J."/>
        </authorList>
    </citation>
    <scope>NUCLEOTIDE SEQUENCE</scope>
    <source>
        <strain evidence="1">NBU2967</strain>
    </source>
</reference>
<protein>
    <submittedName>
        <fullName evidence="1">Ribokinase</fullName>
        <ecNumber evidence="1">2.7.1.15</ecNumber>
    </submittedName>
</protein>
<keyword evidence="2" id="KW-1185">Reference proteome</keyword>
<organism evidence="1 2">
    <name type="scientific">Meishania litoralis</name>
    <dbReference type="NCBI Taxonomy" id="3434685"/>
    <lineage>
        <taxon>Bacteria</taxon>
        <taxon>Pseudomonadati</taxon>
        <taxon>Bacteroidota</taxon>
        <taxon>Flavobacteriia</taxon>
        <taxon>Flavobacteriales</taxon>
        <taxon>Flavobacteriaceae</taxon>
        <taxon>Meishania</taxon>
    </lineage>
</organism>
<evidence type="ECO:0000313" key="1">
    <source>
        <dbReference type="EMBL" id="MFH6602684.1"/>
    </source>
</evidence>
<keyword evidence="1" id="KW-0808">Transferase</keyword>
<dbReference type="Proteomes" id="UP001595191">
    <property type="component" value="Unassembled WGS sequence"/>
</dbReference>
<gene>
    <name evidence="1" type="primary">rbsK</name>
    <name evidence="1" type="ORF">ACEZ3G_04290</name>
</gene>